<organism evidence="1 2">
    <name type="scientific">Bifidobacterium catenulatum DSM 16992 = JCM 1194 = LMG 11043</name>
    <dbReference type="NCBI Taxonomy" id="566552"/>
    <lineage>
        <taxon>Bacteria</taxon>
        <taxon>Bacillati</taxon>
        <taxon>Actinomycetota</taxon>
        <taxon>Actinomycetes</taxon>
        <taxon>Bifidobacteriales</taxon>
        <taxon>Bifidobacteriaceae</taxon>
        <taxon>Bifidobacterium</taxon>
    </lineage>
</organism>
<proteinExistence type="predicted"/>
<sequence length="68" mass="7499">MYHGCAEIEWRNVLMSSVSSISVHAMPYCSNNSRNAFTYLSVVNFCVDVSQNFSFTQFTSTSMGVGSA</sequence>
<gene>
    <name evidence="1" type="ORF">BIFCAT_00941</name>
</gene>
<comment type="caution">
    <text evidence="1">The sequence shown here is derived from an EMBL/GenBank/DDBJ whole genome shotgun (WGS) entry which is preliminary data.</text>
</comment>
<protein>
    <submittedName>
        <fullName evidence="1">Uncharacterized protein</fullName>
    </submittedName>
</protein>
<accession>B6XV35</accession>
<reference evidence="1 2" key="2">
    <citation type="submission" date="2008-10" db="EMBL/GenBank/DDBJ databases">
        <authorList>
            <person name="Fulton L."/>
            <person name="Clifton S."/>
            <person name="Fulton B."/>
            <person name="Xu J."/>
            <person name="Minx P."/>
            <person name="Pepin K.H."/>
            <person name="Johnson M."/>
            <person name="Bhonagiri V."/>
            <person name="Nash W.E."/>
            <person name="Mardis E.R."/>
            <person name="Wilson R.K."/>
        </authorList>
    </citation>
    <scope>NUCLEOTIDE SEQUENCE [LARGE SCALE GENOMIC DNA]</scope>
    <source>
        <strain evidence="1 2">DSM 16992</strain>
    </source>
</reference>
<evidence type="ECO:0000313" key="1">
    <source>
        <dbReference type="EMBL" id="EEB21971.1"/>
    </source>
</evidence>
<name>B6XV35_9BIFI</name>
<evidence type="ECO:0000313" key="2">
    <source>
        <dbReference type="Proteomes" id="UP000003882"/>
    </source>
</evidence>
<dbReference type="EMBL" id="ABXY01000011">
    <property type="protein sequence ID" value="EEB21971.1"/>
    <property type="molecule type" value="Genomic_DNA"/>
</dbReference>
<reference evidence="1 2" key="1">
    <citation type="submission" date="2008-10" db="EMBL/GenBank/DDBJ databases">
        <title>Draft genome sequence of Bifidobacterium catenulatum (DSM 16992).</title>
        <authorList>
            <person name="Sudarsanam P."/>
            <person name="Ley R."/>
            <person name="Guruge J."/>
            <person name="Turnbaugh P.J."/>
            <person name="Mahowald M."/>
            <person name="Liep D."/>
            <person name="Gordon J."/>
        </authorList>
    </citation>
    <scope>NUCLEOTIDE SEQUENCE [LARGE SCALE GENOMIC DNA]</scope>
    <source>
        <strain evidence="1 2">DSM 16992</strain>
    </source>
</reference>
<dbReference type="AlphaFoldDB" id="B6XV35"/>
<dbReference type="Proteomes" id="UP000003882">
    <property type="component" value="Unassembled WGS sequence"/>
</dbReference>